<dbReference type="SUPFAM" id="SSF54292">
    <property type="entry name" value="2Fe-2S ferredoxin-like"/>
    <property type="match status" value="1"/>
</dbReference>
<dbReference type="PATRIC" id="fig|1515334.3.peg.4754"/>
<evidence type="ECO:0000313" key="5">
    <source>
        <dbReference type="Proteomes" id="UP000030960"/>
    </source>
</evidence>
<sequence length="769" mass="85894">MPNTCPVETPALSPNGCPISGRAAAFTPFNGPYQVDPGEALKWAREEEPVFFSPEIGYWVVTRYEDVKSVFRDNILFSPSIALEKITPAGPEAQAILQKYGFAMQRTMVNEDEPHHMERRRLLLDDFLPENLQKHESAMRTLTRRYMDRFIDRGHADLVEDIFSEIPLTIALHFLGVPEKGAEQLRGFAVAHTLNTWGRPTQEEQLEISENVGRFWQTANRVLDDMIANPNGEGWMYETVRQHFKHPDAVPESYLRSMMMAILAAAHETTSNATANAFWTLLNNRESWEELCETPSLIPSAVEECLRVAGSIVAWRRIATDDTTVGGVDIPKGGKLLIVQASANKDNRHWENADDFDIYRDNASEHMTFGYGAHQCMGKNIGRMEMRIFLEEFTRRLPHMRLVKGQVFENLPNVSFRGPSKLLVEWDPALNPEKTDPSVLDRSLSFKIGAPVREGILRRVVVRDVIDDSTGVKRFVLADPKGRKLPKFSAGAHIDLVVGDYRRKYSLCGDASDTKTFEIAILRENNGRGGSKFFHDNVAPGDVVHIAGPRNHFRLDANAPQYILIAGGIGITPILAMADRLKASGKPYHIHFCGKSRDRLPLLDRVQDRHGQSLSLHITAEGTRLDLDRALSKVGGNDRVYACGPDRLLDELESLSANWPEGTLKYELFSSANGALDSSVEHAFEVELRDSGMTVSVAADQTLYDALRASGVDMPMDCGEGLCGTCETRVIDGEIDHRDRVLSAKERAQGDRLMTCCSRARNGKLVLAL</sequence>
<evidence type="ECO:0000259" key="3">
    <source>
        <dbReference type="PROSITE" id="PS51384"/>
    </source>
</evidence>
<dbReference type="InterPro" id="IPR017972">
    <property type="entry name" value="Cyt_P450_CS"/>
</dbReference>
<dbReference type="InterPro" id="IPR012675">
    <property type="entry name" value="Beta-grasp_dom_sf"/>
</dbReference>
<evidence type="ECO:0000256" key="1">
    <source>
        <dbReference type="ARBA" id="ARBA00010617"/>
    </source>
</evidence>
<dbReference type="InterPro" id="IPR017927">
    <property type="entry name" value="FAD-bd_FR_type"/>
</dbReference>
<reference evidence="4 5" key="1">
    <citation type="submission" date="2014-10" db="EMBL/GenBank/DDBJ databases">
        <title>Genome sequence of Ponticoccus sp. strain UMTAT08 isolated from clonal culture of toxic dinoflagellate Alexandrium tamiyavanichii.</title>
        <authorList>
            <person name="Gan H.Y."/>
            <person name="Muhd D.-D."/>
            <person name="Mohd Noor M.E."/>
            <person name="Yeong Y.S."/>
            <person name="Usup G."/>
        </authorList>
    </citation>
    <scope>NUCLEOTIDE SEQUENCE [LARGE SCALE GENOMIC DNA]</scope>
    <source>
        <strain evidence="4 5">UMTAT08</strain>
    </source>
</reference>
<gene>
    <name evidence="4" type="ORF">OA50_04724</name>
</gene>
<protein>
    <submittedName>
        <fullName evidence="4">Ferredoxin:Cytochrome P450:Oxidoreductase FAD/NAD(P)-binding:Oxidoreductase FAD-binding region</fullName>
    </submittedName>
</protein>
<dbReference type="GO" id="GO:0004497">
    <property type="term" value="F:monooxygenase activity"/>
    <property type="evidence" value="ECO:0007669"/>
    <property type="project" value="InterPro"/>
</dbReference>
<evidence type="ECO:0000259" key="2">
    <source>
        <dbReference type="PROSITE" id="PS51085"/>
    </source>
</evidence>
<dbReference type="GO" id="GO:0051537">
    <property type="term" value="F:2 iron, 2 sulfur cluster binding"/>
    <property type="evidence" value="ECO:0007669"/>
    <property type="project" value="InterPro"/>
</dbReference>
<dbReference type="InterPro" id="IPR039261">
    <property type="entry name" value="FNR_nucleotide-bd"/>
</dbReference>
<dbReference type="InterPro" id="IPR036010">
    <property type="entry name" value="2Fe-2S_ferredoxin-like_sf"/>
</dbReference>
<dbReference type="GO" id="GO:0005506">
    <property type="term" value="F:iron ion binding"/>
    <property type="evidence" value="ECO:0007669"/>
    <property type="project" value="InterPro"/>
</dbReference>
<dbReference type="PANTHER" id="PTHR46696:SF6">
    <property type="entry name" value="P450, PUTATIVE (EUROFUNG)-RELATED"/>
    <property type="match status" value="1"/>
</dbReference>
<proteinExistence type="inferred from homology"/>
<dbReference type="InterPro" id="IPR017938">
    <property type="entry name" value="Riboflavin_synthase-like_b-brl"/>
</dbReference>
<feature type="domain" description="2Fe-2S ferredoxin-type" evidence="2">
    <location>
        <begin position="682"/>
        <end position="769"/>
    </location>
</feature>
<dbReference type="CDD" id="cd11078">
    <property type="entry name" value="CYP130-like"/>
    <property type="match status" value="1"/>
</dbReference>
<dbReference type="Gene3D" id="2.40.30.10">
    <property type="entry name" value="Translation factors"/>
    <property type="match status" value="1"/>
</dbReference>
<name>A0A0B3RH80_9RHOB</name>
<dbReference type="InterPro" id="IPR001128">
    <property type="entry name" value="Cyt_P450"/>
</dbReference>
<dbReference type="SUPFAM" id="SSF63380">
    <property type="entry name" value="Riboflavin synthase domain-like"/>
    <property type="match status" value="1"/>
</dbReference>
<dbReference type="Gene3D" id="1.10.630.10">
    <property type="entry name" value="Cytochrome P450"/>
    <property type="match status" value="1"/>
</dbReference>
<comment type="similarity">
    <text evidence="1">Belongs to the cytochrome P450 family.</text>
</comment>
<dbReference type="CDD" id="cd06185">
    <property type="entry name" value="PDR_like"/>
    <property type="match status" value="1"/>
</dbReference>
<evidence type="ECO:0000313" key="4">
    <source>
        <dbReference type="EMBL" id="KHQ50655.1"/>
    </source>
</evidence>
<dbReference type="PROSITE" id="PS51085">
    <property type="entry name" value="2FE2S_FER_2"/>
    <property type="match status" value="1"/>
</dbReference>
<dbReference type="SUPFAM" id="SSF52343">
    <property type="entry name" value="Ferredoxin reductase-like, C-terminal NADP-linked domain"/>
    <property type="match status" value="1"/>
</dbReference>
<dbReference type="EMBL" id="JSUQ01000023">
    <property type="protein sequence ID" value="KHQ50655.1"/>
    <property type="molecule type" value="Genomic_DNA"/>
</dbReference>
<dbReference type="CDD" id="cd00207">
    <property type="entry name" value="fer2"/>
    <property type="match status" value="1"/>
</dbReference>
<keyword evidence="5" id="KW-1185">Reference proteome</keyword>
<dbReference type="Pfam" id="PF00111">
    <property type="entry name" value="Fer2"/>
    <property type="match status" value="1"/>
</dbReference>
<dbReference type="PRINTS" id="PR00409">
    <property type="entry name" value="PHDIOXRDTASE"/>
</dbReference>
<comment type="caution">
    <text evidence="4">The sequence shown here is derived from an EMBL/GenBank/DDBJ whole genome shotgun (WGS) entry which is preliminary data.</text>
</comment>
<dbReference type="GO" id="GO:0016705">
    <property type="term" value="F:oxidoreductase activity, acting on paired donors, with incorporation or reduction of molecular oxygen"/>
    <property type="evidence" value="ECO:0007669"/>
    <property type="project" value="InterPro"/>
</dbReference>
<organism evidence="4 5">
    <name type="scientific">Mameliella alba</name>
    <dbReference type="NCBI Taxonomy" id="561184"/>
    <lineage>
        <taxon>Bacteria</taxon>
        <taxon>Pseudomonadati</taxon>
        <taxon>Pseudomonadota</taxon>
        <taxon>Alphaproteobacteria</taxon>
        <taxon>Rhodobacterales</taxon>
        <taxon>Roseobacteraceae</taxon>
        <taxon>Mameliella</taxon>
    </lineage>
</organism>
<dbReference type="SUPFAM" id="SSF48264">
    <property type="entry name" value="Cytochrome P450"/>
    <property type="match status" value="1"/>
</dbReference>
<dbReference type="PANTHER" id="PTHR46696">
    <property type="entry name" value="P450, PUTATIVE (EUROFUNG)-RELATED"/>
    <property type="match status" value="1"/>
</dbReference>
<dbReference type="InterPro" id="IPR006058">
    <property type="entry name" value="2Fe2S_fd_BS"/>
</dbReference>
<dbReference type="InterPro" id="IPR001041">
    <property type="entry name" value="2Fe-2S_ferredoxin-type"/>
</dbReference>
<accession>A0A0B3RH80</accession>
<dbReference type="GO" id="GO:0020037">
    <property type="term" value="F:heme binding"/>
    <property type="evidence" value="ECO:0007669"/>
    <property type="project" value="InterPro"/>
</dbReference>
<dbReference type="PROSITE" id="PS00086">
    <property type="entry name" value="CYTOCHROME_P450"/>
    <property type="match status" value="1"/>
</dbReference>
<dbReference type="Gene3D" id="3.40.50.80">
    <property type="entry name" value="Nucleotide-binding domain of ferredoxin-NADP reductase (FNR) module"/>
    <property type="match status" value="1"/>
</dbReference>
<dbReference type="PROSITE" id="PS51384">
    <property type="entry name" value="FAD_FR"/>
    <property type="match status" value="1"/>
</dbReference>
<feature type="domain" description="FAD-binding FR-type" evidence="3">
    <location>
        <begin position="455"/>
        <end position="556"/>
    </location>
</feature>
<dbReference type="PROSITE" id="PS00197">
    <property type="entry name" value="2FE2S_FER_1"/>
    <property type="match status" value="1"/>
</dbReference>
<dbReference type="STRING" id="561184.SAMN05216376_11970"/>
<dbReference type="OrthoDB" id="9792185at2"/>
<dbReference type="RefSeq" id="WP_043145701.1">
    <property type="nucleotide sequence ID" value="NZ_JSUQ01000023.1"/>
</dbReference>
<dbReference type="AlphaFoldDB" id="A0A0B3RH80"/>
<dbReference type="Gene3D" id="3.10.20.30">
    <property type="match status" value="1"/>
</dbReference>
<dbReference type="Pfam" id="PF00067">
    <property type="entry name" value="p450"/>
    <property type="match status" value="1"/>
</dbReference>
<dbReference type="Proteomes" id="UP000030960">
    <property type="component" value="Unassembled WGS sequence"/>
</dbReference>
<dbReference type="InterPro" id="IPR036396">
    <property type="entry name" value="Cyt_P450_sf"/>
</dbReference>